<gene>
    <name evidence="1" type="ORF">SAMN02910429_01543</name>
</gene>
<dbReference type="PANTHER" id="PTHR10000">
    <property type="entry name" value="PHOSPHOSERINE PHOSPHATASE"/>
    <property type="match status" value="1"/>
</dbReference>
<organism evidence="1 2">
    <name type="scientific">Lachnobacterium bovis</name>
    <dbReference type="NCBI Taxonomy" id="140626"/>
    <lineage>
        <taxon>Bacteria</taxon>
        <taxon>Bacillati</taxon>
        <taxon>Bacillota</taxon>
        <taxon>Clostridia</taxon>
        <taxon>Lachnospirales</taxon>
        <taxon>Lachnospiraceae</taxon>
        <taxon>Lachnobacterium</taxon>
    </lineage>
</organism>
<name>A0A1H9T9Y9_9FIRM</name>
<dbReference type="GO" id="GO:0005829">
    <property type="term" value="C:cytosol"/>
    <property type="evidence" value="ECO:0007669"/>
    <property type="project" value="TreeGrafter"/>
</dbReference>
<reference evidence="2" key="1">
    <citation type="submission" date="2016-10" db="EMBL/GenBank/DDBJ databases">
        <authorList>
            <person name="Varghese N."/>
            <person name="Submissions S."/>
        </authorList>
    </citation>
    <scope>NUCLEOTIDE SEQUENCE [LARGE SCALE GENOMIC DNA]</scope>
    <source>
        <strain evidence="2">S1b</strain>
    </source>
</reference>
<dbReference type="AlphaFoldDB" id="A0A1H9T9Y9"/>
<evidence type="ECO:0000313" key="2">
    <source>
        <dbReference type="Proteomes" id="UP000182471"/>
    </source>
</evidence>
<dbReference type="InterPro" id="IPR000150">
    <property type="entry name" value="Cof"/>
</dbReference>
<dbReference type="GO" id="GO:0000287">
    <property type="term" value="F:magnesium ion binding"/>
    <property type="evidence" value="ECO:0007669"/>
    <property type="project" value="TreeGrafter"/>
</dbReference>
<dbReference type="SFLD" id="SFLDG01140">
    <property type="entry name" value="C2.B:_Phosphomannomutase_and_P"/>
    <property type="match status" value="1"/>
</dbReference>
<protein>
    <submittedName>
        <fullName evidence="1">Uncharacterized protein</fullName>
    </submittedName>
</protein>
<dbReference type="NCBIfam" id="TIGR01484">
    <property type="entry name" value="HAD-SF-IIB"/>
    <property type="match status" value="1"/>
</dbReference>
<dbReference type="InterPro" id="IPR036412">
    <property type="entry name" value="HAD-like_sf"/>
</dbReference>
<dbReference type="InterPro" id="IPR023214">
    <property type="entry name" value="HAD_sf"/>
</dbReference>
<dbReference type="SFLD" id="SFLDG01144">
    <property type="entry name" value="C2.B.4:_PGP_Like"/>
    <property type="match status" value="1"/>
</dbReference>
<dbReference type="RefSeq" id="WP_074730711.1">
    <property type="nucleotide sequence ID" value="NZ_FOGW01000015.1"/>
</dbReference>
<accession>A0A1H9T9Y9</accession>
<dbReference type="SUPFAM" id="SSF56784">
    <property type="entry name" value="HAD-like"/>
    <property type="match status" value="1"/>
</dbReference>
<dbReference type="InterPro" id="IPR006379">
    <property type="entry name" value="HAD-SF_hydro_IIB"/>
</dbReference>
<dbReference type="Proteomes" id="UP000182471">
    <property type="component" value="Unassembled WGS sequence"/>
</dbReference>
<dbReference type="Pfam" id="PF08282">
    <property type="entry name" value="Hydrolase_3"/>
    <property type="match status" value="1"/>
</dbReference>
<dbReference type="NCBIfam" id="TIGR00099">
    <property type="entry name" value="Cof-subfamily"/>
    <property type="match status" value="1"/>
</dbReference>
<dbReference type="GO" id="GO:0016791">
    <property type="term" value="F:phosphatase activity"/>
    <property type="evidence" value="ECO:0007669"/>
    <property type="project" value="UniProtKB-ARBA"/>
</dbReference>
<dbReference type="SFLD" id="SFLDS00003">
    <property type="entry name" value="Haloacid_Dehalogenase"/>
    <property type="match status" value="1"/>
</dbReference>
<evidence type="ECO:0000313" key="1">
    <source>
        <dbReference type="EMBL" id="SER94042.1"/>
    </source>
</evidence>
<dbReference type="CDD" id="cd07518">
    <property type="entry name" value="HAD_YbiV-Like"/>
    <property type="match status" value="1"/>
</dbReference>
<dbReference type="EMBL" id="FOGW01000015">
    <property type="protein sequence ID" value="SER94042.1"/>
    <property type="molecule type" value="Genomic_DNA"/>
</dbReference>
<dbReference type="Gene3D" id="3.30.1240.10">
    <property type="match status" value="1"/>
</dbReference>
<dbReference type="PANTHER" id="PTHR10000:SF53">
    <property type="entry name" value="5-AMINO-6-(5-PHOSPHO-D-RIBITYLAMINO)URACIL PHOSPHATASE YBJI-RELATED"/>
    <property type="match status" value="1"/>
</dbReference>
<dbReference type="Gene3D" id="3.40.50.1000">
    <property type="entry name" value="HAD superfamily/HAD-like"/>
    <property type="match status" value="1"/>
</dbReference>
<sequence>MVKLVATDMDGTLLDSSKNLPKDFKEWVLKNSDIKTVIASGRQYFTLEKDFIDIKDNLIFIAENGGLVFAKNKIIYKNVINIEDIAKSLKFIESFTNAHPIICGAKSAYMHESVEEDVVKNATMYYEKLDYVSDLLEAAQKDDIVKIAVFFENKEAEKYYNQFSALPNTLNAVLSGVSWIDIAKKNVNKGVAIKAIQDNFNITQEESMAFGDYLNDYEMLQNCKYSYAMSNAHDKIKEVANNITKSNDEDGVMCVLRNL</sequence>
<proteinExistence type="predicted"/>
<keyword evidence="2" id="KW-1185">Reference proteome</keyword>